<reference evidence="1" key="1">
    <citation type="submission" date="2022-05" db="EMBL/GenBank/DDBJ databases">
        <title>Sphingomonas sp. strain MG17 Genome sequencing and assembly.</title>
        <authorList>
            <person name="Kim I."/>
        </authorList>
    </citation>
    <scope>NUCLEOTIDE SEQUENCE</scope>
    <source>
        <strain evidence="1">MG17</strain>
    </source>
</reference>
<dbReference type="Proteomes" id="UP001139451">
    <property type="component" value="Unassembled WGS sequence"/>
</dbReference>
<protein>
    <submittedName>
        <fullName evidence="1">Uncharacterized protein</fullName>
    </submittedName>
</protein>
<evidence type="ECO:0000313" key="1">
    <source>
        <dbReference type="EMBL" id="MCP3732204.1"/>
    </source>
</evidence>
<dbReference type="AlphaFoldDB" id="A0A9X2KM43"/>
<accession>A0A9X2KM43</accession>
<dbReference type="RefSeq" id="WP_254295452.1">
    <property type="nucleotide sequence ID" value="NZ_JAMLDX010000016.1"/>
</dbReference>
<name>A0A9X2KM43_9SPHN</name>
<organism evidence="1 2">
    <name type="scientific">Sphingomonas tagetis</name>
    <dbReference type="NCBI Taxonomy" id="2949092"/>
    <lineage>
        <taxon>Bacteria</taxon>
        <taxon>Pseudomonadati</taxon>
        <taxon>Pseudomonadota</taxon>
        <taxon>Alphaproteobacteria</taxon>
        <taxon>Sphingomonadales</taxon>
        <taxon>Sphingomonadaceae</taxon>
        <taxon>Sphingomonas</taxon>
    </lineage>
</organism>
<gene>
    <name evidence="1" type="ORF">M9978_17425</name>
</gene>
<keyword evidence="2" id="KW-1185">Reference proteome</keyword>
<sequence>MSGPKVVRIVTREEILEICQGQLARVDAALAEWTRIGRRNDCIDEDALAAANRRREALAALIAADRFMDLQKQAPVEEDFLRADMQRRLTAVAAEQAAARSKERRGREAAAALLRRLRELQAPLDPGVATALERGDAQALAAGFELLADAVAEKGNDVTRDLAATLRDGSPASTFADYLAAQPAAPVDPAVERIAARLDELDVIGGADTAGPRARLEEAASAAPARRRLLVDGLEVETGRSIAEARMRASLRADLLLVRAELRAVGGAVPEADIVAFDVAALETAIAADRAAIDALRASRAAAARRAAVLEGLAGLGYEVTEGMSTGLADDGRLVLRSAARPDYGVEVSAVAGAERMQMRPVAFEAGGVGPDPGRDRDAETIWCGDVSTLQDALASAGGGLVIERSLPVGATPLKRIAVERKAGAISAADAPALRERTLR</sequence>
<comment type="caution">
    <text evidence="1">The sequence shown here is derived from an EMBL/GenBank/DDBJ whole genome shotgun (WGS) entry which is preliminary data.</text>
</comment>
<evidence type="ECO:0000313" key="2">
    <source>
        <dbReference type="Proteomes" id="UP001139451"/>
    </source>
</evidence>
<dbReference type="EMBL" id="JAMLDX010000016">
    <property type="protein sequence ID" value="MCP3732204.1"/>
    <property type="molecule type" value="Genomic_DNA"/>
</dbReference>
<proteinExistence type="predicted"/>